<dbReference type="OrthoDB" id="2017317at2759"/>
<accession>A0A1Y2C7E5</accession>
<evidence type="ECO:0000256" key="5">
    <source>
        <dbReference type="SAM" id="Phobius"/>
    </source>
</evidence>
<reference evidence="6 7" key="1">
    <citation type="submission" date="2016-07" db="EMBL/GenBank/DDBJ databases">
        <title>Pervasive Adenine N6-methylation of Active Genes in Fungi.</title>
        <authorList>
            <consortium name="DOE Joint Genome Institute"/>
            <person name="Mondo S.J."/>
            <person name="Dannebaum R.O."/>
            <person name="Kuo R.C."/>
            <person name="Labutti K."/>
            <person name="Haridas S."/>
            <person name="Kuo A."/>
            <person name="Salamov A."/>
            <person name="Ahrendt S.R."/>
            <person name="Lipzen A."/>
            <person name="Sullivan W."/>
            <person name="Andreopoulos W.B."/>
            <person name="Clum A."/>
            <person name="Lindquist E."/>
            <person name="Daum C."/>
            <person name="Ramamoorthy G.K."/>
            <person name="Gryganskyi A."/>
            <person name="Culley D."/>
            <person name="Magnuson J.K."/>
            <person name="James T.Y."/>
            <person name="O'Malley M.A."/>
            <person name="Stajich J.E."/>
            <person name="Spatafora J.W."/>
            <person name="Visel A."/>
            <person name="Grigoriev I.V."/>
        </authorList>
    </citation>
    <scope>NUCLEOTIDE SEQUENCE [LARGE SCALE GENOMIC DNA]</scope>
    <source>
        <strain evidence="6 7">JEL800</strain>
    </source>
</reference>
<evidence type="ECO:0000256" key="2">
    <source>
        <dbReference type="ARBA" id="ARBA00023239"/>
    </source>
</evidence>
<dbReference type="InterPro" id="IPR017939">
    <property type="entry name" value="G-Glutamylcylcotransferase"/>
</dbReference>
<dbReference type="CDD" id="cd06661">
    <property type="entry name" value="GGCT_like"/>
    <property type="match status" value="1"/>
</dbReference>
<keyword evidence="5" id="KW-1133">Transmembrane helix</keyword>
<dbReference type="EC" id="4.3.2.9" evidence="1"/>
<dbReference type="EMBL" id="MCGO01000029">
    <property type="protein sequence ID" value="ORY42235.1"/>
    <property type="molecule type" value="Genomic_DNA"/>
</dbReference>
<sequence length="262" mass="29365">MTDLGTPENQSSSNNVWYFAYGSNMNKITMERRNFKPQQSHPARLSGYCLSMGLRGLPYIEPAFATVIKREDLNPPPNVPDVHGVVHLITKAEFRRIVLSEGGNGHKGFGYQQKDVLVSLVDEKGDEIGTVVGTTLVTPISAISPEYWPSKRYLDLCVSGAKAHRVPETYVEWLAAHDCYDSSKSTLAKTVGKYVAMGLALPSSFVMLFVTICFVRWDIQPPWILAKAMQSAFFVHQTIHTWLFRHLFGSGVNHLDLHPKKK</sequence>
<feature type="active site" description="Proton acceptor" evidence="3">
    <location>
        <position position="101"/>
    </location>
</feature>
<feature type="transmembrane region" description="Helical" evidence="5">
    <location>
        <begin position="194"/>
        <end position="217"/>
    </location>
</feature>
<dbReference type="AlphaFoldDB" id="A0A1Y2C7E5"/>
<dbReference type="PANTHER" id="PTHR12935">
    <property type="entry name" value="GAMMA-GLUTAMYLCYCLOTRANSFERASE"/>
    <property type="match status" value="1"/>
</dbReference>
<comment type="caution">
    <text evidence="6">The sequence shown here is derived from an EMBL/GenBank/DDBJ whole genome shotgun (WGS) entry which is preliminary data.</text>
</comment>
<organism evidence="6 7">
    <name type="scientific">Rhizoclosmatium globosum</name>
    <dbReference type="NCBI Taxonomy" id="329046"/>
    <lineage>
        <taxon>Eukaryota</taxon>
        <taxon>Fungi</taxon>
        <taxon>Fungi incertae sedis</taxon>
        <taxon>Chytridiomycota</taxon>
        <taxon>Chytridiomycota incertae sedis</taxon>
        <taxon>Chytridiomycetes</taxon>
        <taxon>Chytridiales</taxon>
        <taxon>Chytriomycetaceae</taxon>
        <taxon>Rhizoclosmatium</taxon>
    </lineage>
</organism>
<keyword evidence="7" id="KW-1185">Reference proteome</keyword>
<proteinExistence type="predicted"/>
<evidence type="ECO:0000313" key="6">
    <source>
        <dbReference type="EMBL" id="ORY42235.1"/>
    </source>
</evidence>
<evidence type="ECO:0000256" key="3">
    <source>
        <dbReference type="PIRSR" id="PIRSR617939-1"/>
    </source>
</evidence>
<feature type="binding site" evidence="4">
    <location>
        <position position="153"/>
    </location>
    <ligand>
        <name>substrate</name>
    </ligand>
</feature>
<dbReference type="SUPFAM" id="SSF110857">
    <property type="entry name" value="Gamma-glutamyl cyclotransferase-like"/>
    <property type="match status" value="1"/>
</dbReference>
<dbReference type="InterPro" id="IPR013024">
    <property type="entry name" value="GGCT-like"/>
</dbReference>
<name>A0A1Y2C7E5_9FUNG</name>
<dbReference type="InterPro" id="IPR036568">
    <property type="entry name" value="GGCT-like_sf"/>
</dbReference>
<gene>
    <name evidence="6" type="ORF">BCR33DRAFT_718430</name>
</gene>
<dbReference type="GO" id="GO:0003839">
    <property type="term" value="F:gamma-glutamylcyclotransferase activity"/>
    <property type="evidence" value="ECO:0007669"/>
    <property type="project" value="UniProtKB-EC"/>
</dbReference>
<evidence type="ECO:0000256" key="1">
    <source>
        <dbReference type="ARBA" id="ARBA00012346"/>
    </source>
</evidence>
<evidence type="ECO:0000313" key="7">
    <source>
        <dbReference type="Proteomes" id="UP000193642"/>
    </source>
</evidence>
<protein>
    <recommendedName>
        <fullName evidence="1">gamma-glutamylcyclotransferase</fullName>
        <ecNumber evidence="1">4.3.2.9</ecNumber>
    </recommendedName>
</protein>
<dbReference type="Gene3D" id="3.10.490.10">
    <property type="entry name" value="Gamma-glutamyl cyclotransferase-like"/>
    <property type="match status" value="1"/>
</dbReference>
<dbReference type="PANTHER" id="PTHR12935:SF0">
    <property type="entry name" value="GAMMA-GLUTAMYLCYCLOTRANSFERASE"/>
    <property type="match status" value="1"/>
</dbReference>
<dbReference type="STRING" id="329046.A0A1Y2C7E5"/>
<dbReference type="Proteomes" id="UP000193642">
    <property type="component" value="Unassembled WGS sequence"/>
</dbReference>
<evidence type="ECO:0000256" key="4">
    <source>
        <dbReference type="PIRSR" id="PIRSR617939-2"/>
    </source>
</evidence>
<feature type="binding site" evidence="4">
    <location>
        <begin position="18"/>
        <end position="23"/>
    </location>
    <ligand>
        <name>substrate</name>
    </ligand>
</feature>
<keyword evidence="2" id="KW-0456">Lyase</keyword>
<keyword evidence="5" id="KW-0472">Membrane</keyword>
<keyword evidence="5" id="KW-0812">Transmembrane</keyword>